<accession>A0A7S4VH13</accession>
<dbReference type="PANTHER" id="PTHR31094">
    <property type="entry name" value="RIKEN CDNA 2310061I04 GENE"/>
    <property type="match status" value="1"/>
</dbReference>
<dbReference type="EMBL" id="HBNS01021022">
    <property type="protein sequence ID" value="CAE4610625.1"/>
    <property type="molecule type" value="Transcribed_RNA"/>
</dbReference>
<dbReference type="InterPro" id="IPR018790">
    <property type="entry name" value="DUF2358"/>
</dbReference>
<organism evidence="1">
    <name type="scientific">Ditylum brightwellii</name>
    <dbReference type="NCBI Taxonomy" id="49249"/>
    <lineage>
        <taxon>Eukaryota</taxon>
        <taxon>Sar</taxon>
        <taxon>Stramenopiles</taxon>
        <taxon>Ochrophyta</taxon>
        <taxon>Bacillariophyta</taxon>
        <taxon>Mediophyceae</taxon>
        <taxon>Lithodesmiophycidae</taxon>
        <taxon>Lithodesmiales</taxon>
        <taxon>Lithodesmiaceae</taxon>
        <taxon>Ditylum</taxon>
    </lineage>
</organism>
<dbReference type="PANTHER" id="PTHR31094:SF2">
    <property type="entry name" value="RIKEN CDNA 2310061I04 GENE"/>
    <property type="match status" value="1"/>
</dbReference>
<dbReference type="Pfam" id="PF10184">
    <property type="entry name" value="DUF2358"/>
    <property type="match status" value="1"/>
</dbReference>
<sequence>MKDRNNRISLYRLASAFLLLSQSPHHCVNGFSTYPTIRTTVQKRAYAMAMMTTKNKTYLPQPYLGGQTEFSASLPSTLSKDSARDDAALHMVVDERREFEINLGRAVDRLRKDYPDMLVANPDFEIYHDDIEVIDPSGVKLHGLGNYEKAFSFIHAVINFFYCKEESGLTFRLHYDAERRNIRVSWNAFLVPRTIYGGVRNKLHVDGISVYELNREGIVMRHKLERILVNNVPVKEPKGVFVALSQMIETDGVPVLGVEGPKNFRLEFRGQNPLSALFGGSSGSSSSLFSSSSDGQAYPEGFNEDAYIKKNASRQKFGLKPISVEEFMMIEEQVKKLDDEMKDKANAFAASASEFAERKEKQAGNFLSKMLGNVFDDACDSNWDCERPKVCCDLGFKRMCCSSGMGIIDGIPADRYKQRIVERVTIGKPSGELY</sequence>
<evidence type="ECO:0000313" key="1">
    <source>
        <dbReference type="EMBL" id="CAE4610625.1"/>
    </source>
</evidence>
<dbReference type="AlphaFoldDB" id="A0A7S4VH13"/>
<protein>
    <submittedName>
        <fullName evidence="1">Uncharacterized protein</fullName>
    </submittedName>
</protein>
<name>A0A7S4VH13_9STRA</name>
<gene>
    <name evidence="1" type="ORF">DBRI00130_LOCUS16674</name>
</gene>
<reference evidence="1" key="1">
    <citation type="submission" date="2021-01" db="EMBL/GenBank/DDBJ databases">
        <authorList>
            <person name="Corre E."/>
            <person name="Pelletier E."/>
            <person name="Niang G."/>
            <person name="Scheremetjew M."/>
            <person name="Finn R."/>
            <person name="Kale V."/>
            <person name="Holt S."/>
            <person name="Cochrane G."/>
            <person name="Meng A."/>
            <person name="Brown T."/>
            <person name="Cohen L."/>
        </authorList>
    </citation>
    <scope>NUCLEOTIDE SEQUENCE</scope>
    <source>
        <strain evidence="1">GSO104</strain>
    </source>
</reference>
<proteinExistence type="predicted"/>